<feature type="compositionally biased region" description="Polar residues" evidence="1">
    <location>
        <begin position="102"/>
        <end position="113"/>
    </location>
</feature>
<accession>A0A0Q9YGW5</accession>
<comment type="caution">
    <text evidence="3">The sequence shown here is derived from an EMBL/GenBank/DDBJ whole genome shotgun (WGS) entry which is preliminary data.</text>
</comment>
<dbReference type="InterPro" id="IPR038610">
    <property type="entry name" value="FliK-like_C_sf"/>
</dbReference>
<keyword evidence="3" id="KW-0282">Flagellum</keyword>
<dbReference type="EMBL" id="LKHV01000001">
    <property type="protein sequence ID" value="KRG19814.1"/>
    <property type="molecule type" value="Genomic_DNA"/>
</dbReference>
<evidence type="ECO:0000259" key="2">
    <source>
        <dbReference type="Pfam" id="PF02120"/>
    </source>
</evidence>
<protein>
    <submittedName>
        <fullName evidence="3">Flagellar hook-length control protein FliK</fullName>
    </submittedName>
</protein>
<evidence type="ECO:0000256" key="1">
    <source>
        <dbReference type="SAM" id="MobiDB-lite"/>
    </source>
</evidence>
<reference evidence="3" key="1">
    <citation type="submission" date="2015-09" db="EMBL/GenBank/DDBJ databases">
        <title>Draft Genome Sequences of Two Novel Amoeba-resistant Intranuclear Bacteria, Candidatus Berkiella cookevillensis and Candidatus Berkiella aquae.</title>
        <authorList>
            <person name="Mehari Y.T."/>
            <person name="Arivett B.A."/>
            <person name="Farone A.L."/>
            <person name="Gunderson J.H."/>
            <person name="Farone M.B."/>
        </authorList>
    </citation>
    <scope>NUCLEOTIDE SEQUENCE [LARGE SCALE GENOMIC DNA]</scope>
    <source>
        <strain evidence="3">CC99</strain>
    </source>
</reference>
<dbReference type="PANTHER" id="PTHR37533">
    <property type="entry name" value="FLAGELLAR HOOK-LENGTH CONTROL PROTEIN"/>
    <property type="match status" value="1"/>
</dbReference>
<name>A0A0Q9YGW5_9GAMM</name>
<dbReference type="EMBL" id="LKHV02000001">
    <property type="protein sequence ID" value="MCS5708604.1"/>
    <property type="molecule type" value="Genomic_DNA"/>
</dbReference>
<reference evidence="4" key="2">
    <citation type="journal article" date="2016" name="Genome Announc.">
        <title>Draft Genome Sequences of Two Novel Amoeba-Resistant Intranuclear Bacteria, 'Candidatus Berkiella cookevillensis' and 'Candidatus Berkiella aquae'.</title>
        <authorList>
            <person name="Mehari Y.T."/>
            <person name="Arivett B.A."/>
            <person name="Farone A.L."/>
            <person name="Gunderson J.H."/>
            <person name="Farone M.B."/>
        </authorList>
    </citation>
    <scope>NUCLEOTIDE SEQUENCE</scope>
    <source>
        <strain evidence="4">CC99</strain>
    </source>
</reference>
<dbReference type="AlphaFoldDB" id="A0A0Q9YGW5"/>
<organism evidence="3">
    <name type="scientific">Candidatus Berkiella cookevillensis</name>
    <dbReference type="NCBI Taxonomy" id="437022"/>
    <lineage>
        <taxon>Bacteria</taxon>
        <taxon>Pseudomonadati</taxon>
        <taxon>Pseudomonadota</taxon>
        <taxon>Gammaproteobacteria</taxon>
        <taxon>Candidatus Berkiellales</taxon>
        <taxon>Candidatus Berkiellaceae</taxon>
        <taxon>Candidatus Berkiella</taxon>
    </lineage>
</organism>
<dbReference type="Proteomes" id="UP000051494">
    <property type="component" value="Unassembled WGS sequence"/>
</dbReference>
<evidence type="ECO:0000313" key="5">
    <source>
        <dbReference type="Proteomes" id="UP000051494"/>
    </source>
</evidence>
<dbReference type="RefSeq" id="WP_057622420.1">
    <property type="nucleotide sequence ID" value="NZ_LKHV02000001.1"/>
</dbReference>
<evidence type="ECO:0000313" key="3">
    <source>
        <dbReference type="EMBL" id="KRG19814.1"/>
    </source>
</evidence>
<dbReference type="Gene3D" id="3.30.750.140">
    <property type="match status" value="1"/>
</dbReference>
<keyword evidence="3" id="KW-0969">Cilium</keyword>
<feature type="compositionally biased region" description="Basic and acidic residues" evidence="1">
    <location>
        <begin position="88"/>
        <end position="100"/>
    </location>
</feature>
<keyword evidence="5" id="KW-1185">Reference proteome</keyword>
<proteinExistence type="predicted"/>
<evidence type="ECO:0000313" key="4">
    <source>
        <dbReference type="EMBL" id="MCS5708604.1"/>
    </source>
</evidence>
<dbReference type="Pfam" id="PF02120">
    <property type="entry name" value="Flg_hook"/>
    <property type="match status" value="1"/>
</dbReference>
<feature type="compositionally biased region" description="Basic and acidic residues" evidence="1">
    <location>
        <begin position="114"/>
        <end position="123"/>
    </location>
</feature>
<dbReference type="OrthoDB" id="1792985at2"/>
<dbReference type="CDD" id="cd17470">
    <property type="entry name" value="T3SS_Flik_C"/>
    <property type="match status" value="1"/>
</dbReference>
<reference evidence="4" key="3">
    <citation type="submission" date="2021-06" db="EMBL/GenBank/DDBJ databases">
        <title>Genomic Description and Analysis of Intracellular Bacteria, Candidatus Berkiella cookevillensis and Candidatus Berkiella aquae.</title>
        <authorList>
            <person name="Kidane D.T."/>
            <person name="Mehari Y.T."/>
            <person name="Rice F.C."/>
            <person name="Arivett B.A."/>
            <person name="Farone A.L."/>
            <person name="Berk S.G."/>
            <person name="Farone M.B."/>
        </authorList>
    </citation>
    <scope>NUCLEOTIDE SEQUENCE</scope>
    <source>
        <strain evidence="4">CC99</strain>
    </source>
</reference>
<sequence>MEKNLLGLQNNNTLTSTLTAPKKTNNINALDRDNTGVAVRRDNIYKNIQEQANQSSEQKTKPRGNNLPKDTAVSGNKAAEKLPNNQEAKTETTETDEKAVSTKINNQPMAQKTTSKDTSAKSDDLDEDGEINVLINPEVNHEVMPVVAEDESSVSVNASLPLVSTDIELIKTSVNKLLSQESPDTMNEHITNIIMNNSDGFKNTSDFPTLVVQDDVVLANIDEIQEDSKAMNAKLDLDKADIEAEAAIHKKLVKELASADPIDEFAMPKATVAVIDSVIKPEPTMTKDKMSATDIMSNTQVSDTKLITNVHASKLTYKPEAKPENPLFDKIFLMINKNENSAKLIIDPPELGALEIKISQREGATHIVFNAQSIAAKDAIEAQINDLREIFGQEGLNLGDVGVFHQNEQNNNEQSASGNGGFAHTNESAGGESISLVRNIKGLVDLYA</sequence>
<dbReference type="InterPro" id="IPR052563">
    <property type="entry name" value="FliK"/>
</dbReference>
<keyword evidence="3" id="KW-0966">Cell projection</keyword>
<gene>
    <name evidence="3" type="ORF">CC99x_00035</name>
    <name evidence="4" type="ORF">CC99x_006735</name>
</gene>
<feature type="domain" description="Flagellar hook-length control protein-like C-terminal" evidence="2">
    <location>
        <begin position="332"/>
        <end position="411"/>
    </location>
</feature>
<feature type="region of interest" description="Disordered" evidence="1">
    <location>
        <begin position="49"/>
        <end position="125"/>
    </location>
</feature>
<dbReference type="PANTHER" id="PTHR37533:SF2">
    <property type="entry name" value="FLAGELLAR HOOK-LENGTH CONTROL PROTEIN"/>
    <property type="match status" value="1"/>
</dbReference>
<dbReference type="STRING" id="437022.CC99x_00035"/>
<dbReference type="InterPro" id="IPR021136">
    <property type="entry name" value="Flagellar_hook_control-like_C"/>
</dbReference>